<dbReference type="EMBL" id="CAJVPZ010014706">
    <property type="protein sequence ID" value="CAG8660060.1"/>
    <property type="molecule type" value="Genomic_DNA"/>
</dbReference>
<comment type="caution">
    <text evidence="1">The sequence shown here is derived from an EMBL/GenBank/DDBJ whole genome shotgun (WGS) entry which is preliminary data.</text>
</comment>
<dbReference type="AlphaFoldDB" id="A0A9N9H6B6"/>
<protein>
    <submittedName>
        <fullName evidence="1">20103_t:CDS:1</fullName>
    </submittedName>
</protein>
<evidence type="ECO:0000313" key="1">
    <source>
        <dbReference type="EMBL" id="CAG8660060.1"/>
    </source>
</evidence>
<evidence type="ECO:0000313" key="2">
    <source>
        <dbReference type="Proteomes" id="UP000789396"/>
    </source>
</evidence>
<accession>A0A9N9H6B6</accession>
<gene>
    <name evidence="1" type="ORF">RFULGI_LOCUS8813</name>
</gene>
<feature type="non-terminal residue" evidence="1">
    <location>
        <position position="84"/>
    </location>
</feature>
<reference evidence="1" key="1">
    <citation type="submission" date="2021-06" db="EMBL/GenBank/DDBJ databases">
        <authorList>
            <person name="Kallberg Y."/>
            <person name="Tangrot J."/>
            <person name="Rosling A."/>
        </authorList>
    </citation>
    <scope>NUCLEOTIDE SEQUENCE</scope>
    <source>
        <strain evidence="1">IN212</strain>
    </source>
</reference>
<dbReference type="Proteomes" id="UP000789396">
    <property type="component" value="Unassembled WGS sequence"/>
</dbReference>
<proteinExistence type="predicted"/>
<keyword evidence="2" id="KW-1185">Reference proteome</keyword>
<organism evidence="1 2">
    <name type="scientific">Racocetra fulgida</name>
    <dbReference type="NCBI Taxonomy" id="60492"/>
    <lineage>
        <taxon>Eukaryota</taxon>
        <taxon>Fungi</taxon>
        <taxon>Fungi incertae sedis</taxon>
        <taxon>Mucoromycota</taxon>
        <taxon>Glomeromycotina</taxon>
        <taxon>Glomeromycetes</taxon>
        <taxon>Diversisporales</taxon>
        <taxon>Gigasporaceae</taxon>
        <taxon>Racocetra</taxon>
    </lineage>
</organism>
<name>A0A9N9H6B6_9GLOM</name>
<sequence length="84" mass="9543">TGTGVVEQRIRKIEQVEKLIEWVGQIEQAEVKIEIAKQAAVEQAGVKIKVVKWARLMIEVVEQAGVKIEIVKRGRLIEVVRQNE</sequence>